<feature type="compositionally biased region" description="Polar residues" evidence="6">
    <location>
        <begin position="578"/>
        <end position="593"/>
    </location>
</feature>
<proteinExistence type="predicted"/>
<dbReference type="GeneID" id="81362008"/>
<keyword evidence="7" id="KW-1133">Transmembrane helix</keyword>
<comment type="caution">
    <text evidence="9">The sequence shown here is derived from an EMBL/GenBank/DDBJ whole genome shotgun (WGS) entry which is preliminary data.</text>
</comment>
<accession>A0A9W9EPT2</accession>
<dbReference type="AlphaFoldDB" id="A0A9W9EPT2"/>
<keyword evidence="2" id="KW-0805">Transcription regulation</keyword>
<name>A0A9W9EPT2_9EURO</name>
<comment type="subcellular location">
    <subcellularLocation>
        <location evidence="1">Nucleus</location>
    </subcellularLocation>
</comment>
<dbReference type="GO" id="GO:0005634">
    <property type="term" value="C:nucleus"/>
    <property type="evidence" value="ECO:0007669"/>
    <property type="project" value="UniProtKB-SubCell"/>
</dbReference>
<evidence type="ECO:0000256" key="6">
    <source>
        <dbReference type="SAM" id="MobiDB-lite"/>
    </source>
</evidence>
<evidence type="ECO:0000256" key="5">
    <source>
        <dbReference type="ARBA" id="ARBA00023242"/>
    </source>
</evidence>
<feature type="domain" description="Xylanolytic transcriptional activator regulatory" evidence="8">
    <location>
        <begin position="274"/>
        <end position="348"/>
    </location>
</feature>
<evidence type="ECO:0000313" key="9">
    <source>
        <dbReference type="EMBL" id="KAJ5085767.1"/>
    </source>
</evidence>
<protein>
    <recommendedName>
        <fullName evidence="8">Xylanolytic transcriptional activator regulatory domain-containing protein</fullName>
    </recommendedName>
</protein>
<dbReference type="InterPro" id="IPR051711">
    <property type="entry name" value="Stress_Response_Reg"/>
</dbReference>
<dbReference type="Pfam" id="PF04082">
    <property type="entry name" value="Fungal_trans"/>
    <property type="match status" value="1"/>
</dbReference>
<keyword evidence="7" id="KW-0812">Transmembrane</keyword>
<keyword evidence="5" id="KW-0539">Nucleus</keyword>
<reference evidence="9" key="2">
    <citation type="journal article" date="2023" name="IMA Fungus">
        <title>Comparative genomic study of the Penicillium genus elucidates a diverse pangenome and 15 lateral gene transfer events.</title>
        <authorList>
            <person name="Petersen C."/>
            <person name="Sorensen T."/>
            <person name="Nielsen M.R."/>
            <person name="Sondergaard T.E."/>
            <person name="Sorensen J.L."/>
            <person name="Fitzpatrick D.A."/>
            <person name="Frisvad J.C."/>
            <person name="Nielsen K.L."/>
        </authorList>
    </citation>
    <scope>NUCLEOTIDE SEQUENCE</scope>
    <source>
        <strain evidence="9">IBT 30761</strain>
    </source>
</reference>
<reference evidence="9" key="1">
    <citation type="submission" date="2022-11" db="EMBL/GenBank/DDBJ databases">
        <authorList>
            <person name="Petersen C."/>
        </authorList>
    </citation>
    <scope>NUCLEOTIDE SEQUENCE</scope>
    <source>
        <strain evidence="9">IBT 30761</strain>
    </source>
</reference>
<sequence>MDQEMMGLESPPKPLTQVLDNVQLSPVDAFSPRKRQDTLNTQLKLGDVDDISAGDTIQEALRSPLQDSRINMNSSNTSTVPMQDEQQAASSQPPTEADETDLEGHYVGPSSGVSFLLRVQKRLHENLRFSASEPIFNFGDAPFPTYDPHFLVLPPLHEALTLVNRYFDFSFPTHRFLHQATVEEWVRAFYSVIHGADETVSKAIKAVILMVMAQGRQYLSATDQSTCQSVNSNVYFAASENHLSSEKGPVQLTSIQARLAQCFYLLSESRMNHCWSLFGTTARLAQAIGINRRRRRELITDHVEEECRKRTFWCAYSLDNYLSAALGRPRIFHDEDIDQELPNCANDSQILRHTILPAQSSRQSLMLAPIYHAKLSRIMSGILRDLYGIQQKPLSSQTEIARKYETDLSLWRAGIAEFIDTPNIELLQITFQRQCSVLNLAFEHAKVLLYRPFILQNLASLGKETSAPHSPLQEVIGENIKKGLEAATRTVEIFQSLCRTRRMYKSFWFTHYNVFCAIVVLYVYVIQTWSKAGHEYEHCLRIGEEAQAELAKCGTKSSFPQRYVVVLEELRREARKITAQSASQYDTSNTSPEENGMDSVQLGNAEGIQSVPSHNQDGDVVYPPDPSTWLPNIAQDTSPASYLADMTGWGDFDSIVLTGLGDLGHMFPREYSY</sequence>
<dbReference type="GO" id="GO:0043565">
    <property type="term" value="F:sequence-specific DNA binding"/>
    <property type="evidence" value="ECO:0007669"/>
    <property type="project" value="TreeGrafter"/>
</dbReference>
<dbReference type="Proteomes" id="UP001149074">
    <property type="component" value="Unassembled WGS sequence"/>
</dbReference>
<feature type="transmembrane region" description="Helical" evidence="7">
    <location>
        <begin position="507"/>
        <end position="526"/>
    </location>
</feature>
<dbReference type="PANTHER" id="PTHR47540">
    <property type="entry name" value="THIAMINE REPRESSIBLE GENES REGULATORY PROTEIN THI5"/>
    <property type="match status" value="1"/>
</dbReference>
<evidence type="ECO:0000256" key="3">
    <source>
        <dbReference type="ARBA" id="ARBA00023125"/>
    </source>
</evidence>
<dbReference type="OrthoDB" id="4456959at2759"/>
<dbReference type="GO" id="GO:0045944">
    <property type="term" value="P:positive regulation of transcription by RNA polymerase II"/>
    <property type="evidence" value="ECO:0007669"/>
    <property type="project" value="TreeGrafter"/>
</dbReference>
<dbReference type="RefSeq" id="XP_056470445.1">
    <property type="nucleotide sequence ID" value="XM_056623029.1"/>
</dbReference>
<dbReference type="SMART" id="SM00906">
    <property type="entry name" value="Fungal_trans"/>
    <property type="match status" value="1"/>
</dbReference>
<keyword evidence="3" id="KW-0238">DNA-binding</keyword>
<dbReference type="InterPro" id="IPR007219">
    <property type="entry name" value="XnlR_reg_dom"/>
</dbReference>
<feature type="region of interest" description="Disordered" evidence="6">
    <location>
        <begin position="1"/>
        <end position="20"/>
    </location>
</feature>
<organism evidence="9 10">
    <name type="scientific">Penicillium argentinense</name>
    <dbReference type="NCBI Taxonomy" id="1131581"/>
    <lineage>
        <taxon>Eukaryota</taxon>
        <taxon>Fungi</taxon>
        <taxon>Dikarya</taxon>
        <taxon>Ascomycota</taxon>
        <taxon>Pezizomycotina</taxon>
        <taxon>Eurotiomycetes</taxon>
        <taxon>Eurotiomycetidae</taxon>
        <taxon>Eurotiales</taxon>
        <taxon>Aspergillaceae</taxon>
        <taxon>Penicillium</taxon>
    </lineage>
</organism>
<dbReference type="EMBL" id="JAPQKI010000010">
    <property type="protein sequence ID" value="KAJ5085767.1"/>
    <property type="molecule type" value="Genomic_DNA"/>
</dbReference>
<evidence type="ECO:0000256" key="1">
    <source>
        <dbReference type="ARBA" id="ARBA00004123"/>
    </source>
</evidence>
<dbReference type="GO" id="GO:0006351">
    <property type="term" value="P:DNA-templated transcription"/>
    <property type="evidence" value="ECO:0007669"/>
    <property type="project" value="InterPro"/>
</dbReference>
<feature type="compositionally biased region" description="Polar residues" evidence="6">
    <location>
        <begin position="65"/>
        <end position="94"/>
    </location>
</feature>
<evidence type="ECO:0000256" key="2">
    <source>
        <dbReference type="ARBA" id="ARBA00023015"/>
    </source>
</evidence>
<feature type="region of interest" description="Disordered" evidence="6">
    <location>
        <begin position="578"/>
        <end position="600"/>
    </location>
</feature>
<evidence type="ECO:0000256" key="4">
    <source>
        <dbReference type="ARBA" id="ARBA00023163"/>
    </source>
</evidence>
<gene>
    <name evidence="9" type="ORF">N7532_010538</name>
</gene>
<dbReference type="PANTHER" id="PTHR47540:SF3">
    <property type="entry name" value="ZN(II)2CYS6 TRANSCRIPTION FACTOR (EUROFUNG)"/>
    <property type="match status" value="1"/>
</dbReference>
<evidence type="ECO:0000313" key="10">
    <source>
        <dbReference type="Proteomes" id="UP001149074"/>
    </source>
</evidence>
<keyword evidence="7" id="KW-0472">Membrane</keyword>
<dbReference type="CDD" id="cd12148">
    <property type="entry name" value="fungal_TF_MHR"/>
    <property type="match status" value="1"/>
</dbReference>
<dbReference type="GO" id="GO:0008270">
    <property type="term" value="F:zinc ion binding"/>
    <property type="evidence" value="ECO:0007669"/>
    <property type="project" value="InterPro"/>
</dbReference>
<evidence type="ECO:0000259" key="8">
    <source>
        <dbReference type="SMART" id="SM00906"/>
    </source>
</evidence>
<evidence type="ECO:0000256" key="7">
    <source>
        <dbReference type="SAM" id="Phobius"/>
    </source>
</evidence>
<keyword evidence="10" id="KW-1185">Reference proteome</keyword>
<keyword evidence="4" id="KW-0804">Transcription</keyword>
<feature type="region of interest" description="Disordered" evidence="6">
    <location>
        <begin position="26"/>
        <end position="104"/>
    </location>
</feature>